<dbReference type="InParanoid" id="A0A0H2R0R6"/>
<organism evidence="1 2">
    <name type="scientific">Schizopora paradoxa</name>
    <dbReference type="NCBI Taxonomy" id="27342"/>
    <lineage>
        <taxon>Eukaryota</taxon>
        <taxon>Fungi</taxon>
        <taxon>Dikarya</taxon>
        <taxon>Basidiomycota</taxon>
        <taxon>Agaricomycotina</taxon>
        <taxon>Agaricomycetes</taxon>
        <taxon>Hymenochaetales</taxon>
        <taxon>Schizoporaceae</taxon>
        <taxon>Schizopora</taxon>
    </lineage>
</organism>
<dbReference type="AlphaFoldDB" id="A0A0H2R0R6"/>
<accession>A0A0H2R0R6</accession>
<evidence type="ECO:0000313" key="2">
    <source>
        <dbReference type="Proteomes" id="UP000053477"/>
    </source>
</evidence>
<dbReference type="Proteomes" id="UP000053477">
    <property type="component" value="Unassembled WGS sequence"/>
</dbReference>
<reference evidence="1 2" key="1">
    <citation type="submission" date="2015-04" db="EMBL/GenBank/DDBJ databases">
        <title>Complete genome sequence of Schizopora paradoxa KUC8140, a cosmopolitan wood degrader in East Asia.</title>
        <authorList>
            <consortium name="DOE Joint Genome Institute"/>
            <person name="Min B."/>
            <person name="Park H."/>
            <person name="Jang Y."/>
            <person name="Kim J.-J."/>
            <person name="Kim K.H."/>
            <person name="Pangilinan J."/>
            <person name="Lipzen A."/>
            <person name="Riley R."/>
            <person name="Grigoriev I.V."/>
            <person name="Spatafora J.W."/>
            <person name="Choi I.-G."/>
        </authorList>
    </citation>
    <scope>NUCLEOTIDE SEQUENCE [LARGE SCALE GENOMIC DNA]</scope>
    <source>
        <strain evidence="1 2">KUC8140</strain>
    </source>
</reference>
<keyword evidence="2" id="KW-1185">Reference proteome</keyword>
<evidence type="ECO:0008006" key="3">
    <source>
        <dbReference type="Google" id="ProtNLM"/>
    </source>
</evidence>
<name>A0A0H2R0R6_9AGAM</name>
<evidence type="ECO:0000313" key="1">
    <source>
        <dbReference type="EMBL" id="KLO04852.1"/>
    </source>
</evidence>
<dbReference type="EMBL" id="KQ086417">
    <property type="protein sequence ID" value="KLO04852.1"/>
    <property type="molecule type" value="Genomic_DNA"/>
</dbReference>
<sequence>MIWKDCEVYEEPRRTVQMGCAETRRVWKILQVLSHEVTESYYEVFVLFDPLGNGVFDLKGCLLALKEISCPHPSPMNRIINILGSECGSFPSLIPVCKMRSFFENISSFSVVAPLVSFPARRLEHGAR</sequence>
<gene>
    <name evidence="1" type="ORF">SCHPADRAFT_743676</name>
</gene>
<protein>
    <recommendedName>
        <fullName evidence="3">EF-hand domain-containing protein</fullName>
    </recommendedName>
</protein>
<proteinExistence type="predicted"/>